<name>A0A9Q1B847_9SAUR</name>
<protein>
    <submittedName>
        <fullName evidence="1">Uncharacterized protein</fullName>
    </submittedName>
</protein>
<organism evidence="1 2">
    <name type="scientific">Phrynocephalus forsythii</name>
    <dbReference type="NCBI Taxonomy" id="171643"/>
    <lineage>
        <taxon>Eukaryota</taxon>
        <taxon>Metazoa</taxon>
        <taxon>Chordata</taxon>
        <taxon>Craniata</taxon>
        <taxon>Vertebrata</taxon>
        <taxon>Euteleostomi</taxon>
        <taxon>Lepidosauria</taxon>
        <taxon>Squamata</taxon>
        <taxon>Bifurcata</taxon>
        <taxon>Unidentata</taxon>
        <taxon>Episquamata</taxon>
        <taxon>Toxicofera</taxon>
        <taxon>Iguania</taxon>
        <taxon>Acrodonta</taxon>
        <taxon>Agamidae</taxon>
        <taxon>Agaminae</taxon>
        <taxon>Phrynocephalus</taxon>
    </lineage>
</organism>
<sequence>MRMADGRIPKDLLYGELVQGKCPGGRPQLRYKDSCKRDLKTLGLDLNRWETLTADSSAWRKKIQHGLLLFEGILVQQDEEKRQSRKQRHLGARQGTDCICPQCGRDCHSLIGLFSHTRCCFRTSIQRLKDVYTYSCLLQKT</sequence>
<proteinExistence type="predicted"/>
<dbReference type="EMBL" id="JAPFRF010000001">
    <property type="protein sequence ID" value="KAJ7345197.1"/>
    <property type="molecule type" value="Genomic_DNA"/>
</dbReference>
<evidence type="ECO:0000313" key="2">
    <source>
        <dbReference type="Proteomes" id="UP001142489"/>
    </source>
</evidence>
<dbReference type="Proteomes" id="UP001142489">
    <property type="component" value="Unassembled WGS sequence"/>
</dbReference>
<reference evidence="1" key="1">
    <citation type="journal article" date="2023" name="DNA Res.">
        <title>Chromosome-level genome assembly of Phrynocephalus forsythii using third-generation DNA sequencing and Hi-C analysis.</title>
        <authorList>
            <person name="Qi Y."/>
            <person name="Zhao W."/>
            <person name="Zhao Y."/>
            <person name="Niu C."/>
            <person name="Cao S."/>
            <person name="Zhang Y."/>
        </authorList>
    </citation>
    <scope>NUCLEOTIDE SEQUENCE</scope>
    <source>
        <tissue evidence="1">Muscle</tissue>
    </source>
</reference>
<keyword evidence="2" id="KW-1185">Reference proteome</keyword>
<gene>
    <name evidence="1" type="ORF">JRQ81_001147</name>
</gene>
<dbReference type="OrthoDB" id="410381at2759"/>
<comment type="caution">
    <text evidence="1">The sequence shown here is derived from an EMBL/GenBank/DDBJ whole genome shotgun (WGS) entry which is preliminary data.</text>
</comment>
<evidence type="ECO:0000313" key="1">
    <source>
        <dbReference type="EMBL" id="KAJ7345197.1"/>
    </source>
</evidence>
<accession>A0A9Q1B847</accession>
<dbReference type="AlphaFoldDB" id="A0A9Q1B847"/>